<dbReference type="EMBL" id="FNQN01000001">
    <property type="protein sequence ID" value="SDZ74883.1"/>
    <property type="molecule type" value="Genomic_DNA"/>
</dbReference>
<dbReference type="PROSITE" id="PS51257">
    <property type="entry name" value="PROKAR_LIPOPROTEIN"/>
    <property type="match status" value="1"/>
</dbReference>
<dbReference type="STRING" id="37625.SAMN05660420_00106"/>
<gene>
    <name evidence="2" type="ORF">SAMN05660420_00106</name>
</gene>
<dbReference type="OrthoDB" id="5402051at2"/>
<reference evidence="2 3" key="1">
    <citation type="submission" date="2016-10" db="EMBL/GenBank/DDBJ databases">
        <authorList>
            <person name="de Groot N.N."/>
        </authorList>
    </citation>
    <scope>NUCLEOTIDE SEQUENCE [LARGE SCALE GENOMIC DNA]</scope>
    <source>
        <strain evidence="2 3">DSM 7343</strain>
    </source>
</reference>
<evidence type="ECO:0000313" key="3">
    <source>
        <dbReference type="Proteomes" id="UP000199409"/>
    </source>
</evidence>
<protein>
    <recommendedName>
        <fullName evidence="4">Lipoprotein</fullName>
    </recommendedName>
</protein>
<feature type="chain" id="PRO_5011467683" description="Lipoprotein" evidence="1">
    <location>
        <begin position="20"/>
        <end position="138"/>
    </location>
</feature>
<keyword evidence="1" id="KW-0732">Signal</keyword>
<keyword evidence="3" id="KW-1185">Reference proteome</keyword>
<sequence length="138" mass="15836">MRNLLLLLFICPFMGACLGSVDMGPGLDTVSQGFSESMRWSDYPGAAAYVHPDVRGAFLEQFKEDEDLHIVESGVISVVMDPSAGRADAVYVLEYYRLPSSRIKKWRWEQQWRLIQEKMTKPGVWLIENEPPMLPWNQ</sequence>
<dbReference type="Proteomes" id="UP000199409">
    <property type="component" value="Unassembled WGS sequence"/>
</dbReference>
<name>A0A1H3VJA6_9BACT</name>
<dbReference type="AlphaFoldDB" id="A0A1H3VJA6"/>
<evidence type="ECO:0000256" key="1">
    <source>
        <dbReference type="SAM" id="SignalP"/>
    </source>
</evidence>
<feature type="signal peptide" evidence="1">
    <location>
        <begin position="1"/>
        <end position="19"/>
    </location>
</feature>
<dbReference type="RefSeq" id="WP_092343985.1">
    <property type="nucleotide sequence ID" value="NZ_FNQN01000001.1"/>
</dbReference>
<organism evidence="2 3">
    <name type="scientific">Desulfuromusa kysingii</name>
    <dbReference type="NCBI Taxonomy" id="37625"/>
    <lineage>
        <taxon>Bacteria</taxon>
        <taxon>Pseudomonadati</taxon>
        <taxon>Thermodesulfobacteriota</taxon>
        <taxon>Desulfuromonadia</taxon>
        <taxon>Desulfuromonadales</taxon>
        <taxon>Geopsychrobacteraceae</taxon>
        <taxon>Desulfuromusa</taxon>
    </lineage>
</organism>
<evidence type="ECO:0000313" key="2">
    <source>
        <dbReference type="EMBL" id="SDZ74883.1"/>
    </source>
</evidence>
<evidence type="ECO:0008006" key="4">
    <source>
        <dbReference type="Google" id="ProtNLM"/>
    </source>
</evidence>
<proteinExistence type="predicted"/>
<accession>A0A1H3VJA6</accession>